<evidence type="ECO:0000256" key="3">
    <source>
        <dbReference type="ARBA" id="ARBA00022801"/>
    </source>
</evidence>
<dbReference type="PANTHER" id="PTHR30417">
    <property type="entry name" value="N-ACETYLMURAMOYL-L-ALANINE AMIDASE AMID"/>
    <property type="match status" value="1"/>
</dbReference>
<proteinExistence type="predicted"/>
<dbReference type="SUPFAM" id="SSF55846">
    <property type="entry name" value="N-acetylmuramoyl-L-alanine amidase-like"/>
    <property type="match status" value="1"/>
</dbReference>
<dbReference type="PANTHER" id="PTHR30417:SF1">
    <property type="entry name" value="N-ACETYLMURAMOYL-L-ALANINE AMIDASE AMID"/>
    <property type="match status" value="1"/>
</dbReference>
<name>A0A290QHX0_9BACT</name>
<dbReference type="InterPro" id="IPR002502">
    <property type="entry name" value="Amidase_domain"/>
</dbReference>
<accession>A0A290QHX0</accession>
<dbReference type="AlphaFoldDB" id="A0A290QHX0"/>
<protein>
    <recommendedName>
        <fullName evidence="2">N-acetylmuramoyl-L-alanine amidase</fullName>
        <ecNumber evidence="2">3.5.1.28</ecNumber>
    </recommendedName>
</protein>
<sequence>MTLFPEIERLSPHFTADPAHEKLGVLFHHSVKPFEETIAYMRHPASEVSYHALIAPDGTRCTLVRDEHIAWHAGASVFRGRTRCNDFLLGLAFAGDTYAAPLTAAQLASAHEWLAARWILRRWTPEWMTDHRQVAPGRKNDLNPFEWMRVAAMIGTLQVP</sequence>
<evidence type="ECO:0000313" key="6">
    <source>
        <dbReference type="EMBL" id="ATC63452.1"/>
    </source>
</evidence>
<dbReference type="GO" id="GO:0009254">
    <property type="term" value="P:peptidoglycan turnover"/>
    <property type="evidence" value="ECO:0007669"/>
    <property type="project" value="TreeGrafter"/>
</dbReference>
<organism evidence="6 7">
    <name type="scientific">Nibricoccus aquaticus</name>
    <dbReference type="NCBI Taxonomy" id="2576891"/>
    <lineage>
        <taxon>Bacteria</taxon>
        <taxon>Pseudomonadati</taxon>
        <taxon>Verrucomicrobiota</taxon>
        <taxon>Opitutia</taxon>
        <taxon>Opitutales</taxon>
        <taxon>Opitutaceae</taxon>
        <taxon>Nibricoccus</taxon>
    </lineage>
</organism>
<dbReference type="KEGG" id="vbh:CMV30_05510"/>
<dbReference type="RefSeq" id="WP_096055084.1">
    <property type="nucleotide sequence ID" value="NZ_CP023344.1"/>
</dbReference>
<evidence type="ECO:0000256" key="1">
    <source>
        <dbReference type="ARBA" id="ARBA00001561"/>
    </source>
</evidence>
<evidence type="ECO:0000259" key="5">
    <source>
        <dbReference type="SMART" id="SM00644"/>
    </source>
</evidence>
<reference evidence="6 7" key="1">
    <citation type="submission" date="2017-09" db="EMBL/GenBank/DDBJ databases">
        <title>Complete genome sequence of Verrucomicrobial strain HZ-65, isolated from freshwater.</title>
        <authorList>
            <person name="Choi A."/>
        </authorList>
    </citation>
    <scope>NUCLEOTIDE SEQUENCE [LARGE SCALE GENOMIC DNA]</scope>
    <source>
        <strain evidence="6 7">HZ-65</strain>
    </source>
</reference>
<dbReference type="Pfam" id="PF01510">
    <property type="entry name" value="Amidase_2"/>
    <property type="match status" value="1"/>
</dbReference>
<feature type="domain" description="N-acetylmuramoyl-L-alanine amidase" evidence="5">
    <location>
        <begin position="11"/>
        <end position="145"/>
    </location>
</feature>
<dbReference type="Proteomes" id="UP000217265">
    <property type="component" value="Chromosome"/>
</dbReference>
<gene>
    <name evidence="6" type="ORF">CMV30_05510</name>
</gene>
<dbReference type="InterPro" id="IPR036505">
    <property type="entry name" value="Amidase/PGRP_sf"/>
</dbReference>
<dbReference type="CDD" id="cd06583">
    <property type="entry name" value="PGRP"/>
    <property type="match status" value="1"/>
</dbReference>
<dbReference type="EMBL" id="CP023344">
    <property type="protein sequence ID" value="ATC63452.1"/>
    <property type="molecule type" value="Genomic_DNA"/>
</dbReference>
<dbReference type="GO" id="GO:0009253">
    <property type="term" value="P:peptidoglycan catabolic process"/>
    <property type="evidence" value="ECO:0007669"/>
    <property type="project" value="InterPro"/>
</dbReference>
<dbReference type="InterPro" id="IPR051206">
    <property type="entry name" value="NAMLAA_amidase_2"/>
</dbReference>
<comment type="catalytic activity">
    <reaction evidence="1">
        <text>Hydrolyzes the link between N-acetylmuramoyl residues and L-amino acid residues in certain cell-wall glycopeptides.</text>
        <dbReference type="EC" id="3.5.1.28"/>
    </reaction>
</comment>
<evidence type="ECO:0000256" key="4">
    <source>
        <dbReference type="ARBA" id="ARBA00023316"/>
    </source>
</evidence>
<dbReference type="SMART" id="SM00644">
    <property type="entry name" value="Ami_2"/>
    <property type="match status" value="1"/>
</dbReference>
<dbReference type="EC" id="3.5.1.28" evidence="2"/>
<dbReference type="GO" id="GO:0071555">
    <property type="term" value="P:cell wall organization"/>
    <property type="evidence" value="ECO:0007669"/>
    <property type="project" value="UniProtKB-KW"/>
</dbReference>
<evidence type="ECO:0000313" key="7">
    <source>
        <dbReference type="Proteomes" id="UP000217265"/>
    </source>
</evidence>
<dbReference type="Gene3D" id="3.40.80.10">
    <property type="entry name" value="Peptidoglycan recognition protein-like"/>
    <property type="match status" value="1"/>
</dbReference>
<keyword evidence="3" id="KW-0378">Hydrolase</keyword>
<dbReference type="GO" id="GO:0008745">
    <property type="term" value="F:N-acetylmuramoyl-L-alanine amidase activity"/>
    <property type="evidence" value="ECO:0007669"/>
    <property type="project" value="UniProtKB-EC"/>
</dbReference>
<keyword evidence="7" id="KW-1185">Reference proteome</keyword>
<evidence type="ECO:0000256" key="2">
    <source>
        <dbReference type="ARBA" id="ARBA00011901"/>
    </source>
</evidence>
<dbReference type="OrthoDB" id="9794842at2"/>
<keyword evidence="4" id="KW-0961">Cell wall biogenesis/degradation</keyword>